<dbReference type="EMBL" id="DS995702">
    <property type="protein sequence ID" value="EEQ29968.1"/>
    <property type="molecule type" value="Genomic_DNA"/>
</dbReference>
<keyword evidence="2" id="KW-1185">Reference proteome</keyword>
<name>C5FGT3_ARTOC</name>
<protein>
    <submittedName>
        <fullName evidence="1">Uncharacterized protein</fullName>
    </submittedName>
</protein>
<dbReference type="GeneID" id="9223065"/>
<reference evidence="2" key="1">
    <citation type="journal article" date="2012" name="MBio">
        <title>Comparative genome analysis of Trichophyton rubrum and related dermatophytes reveals candidate genes involved in infection.</title>
        <authorList>
            <person name="Martinez D.A."/>
            <person name="Oliver B.G."/>
            <person name="Graeser Y."/>
            <person name="Goldberg J.M."/>
            <person name="Li W."/>
            <person name="Martinez-Rossi N.M."/>
            <person name="Monod M."/>
            <person name="Shelest E."/>
            <person name="Barton R.C."/>
            <person name="Birch E."/>
            <person name="Brakhage A.A."/>
            <person name="Chen Z."/>
            <person name="Gurr S.J."/>
            <person name="Heiman D."/>
            <person name="Heitman J."/>
            <person name="Kosti I."/>
            <person name="Rossi A."/>
            <person name="Saif S."/>
            <person name="Samalova M."/>
            <person name="Saunders C.W."/>
            <person name="Shea T."/>
            <person name="Summerbell R.C."/>
            <person name="Xu J."/>
            <person name="Young S."/>
            <person name="Zeng Q."/>
            <person name="Birren B.W."/>
            <person name="Cuomo C.A."/>
            <person name="White T.C."/>
        </authorList>
    </citation>
    <scope>NUCLEOTIDE SEQUENCE [LARGE SCALE GENOMIC DNA]</scope>
    <source>
        <strain evidence="2">ATCC MYA-4605 / CBS 113480</strain>
    </source>
</reference>
<gene>
    <name evidence="1" type="ORF">MCYG_02787</name>
</gene>
<evidence type="ECO:0000313" key="1">
    <source>
        <dbReference type="EMBL" id="EEQ29968.1"/>
    </source>
</evidence>
<dbReference type="AlphaFoldDB" id="C5FGT3"/>
<organism evidence="1 2">
    <name type="scientific">Arthroderma otae (strain ATCC MYA-4605 / CBS 113480)</name>
    <name type="common">Microsporum canis</name>
    <dbReference type="NCBI Taxonomy" id="554155"/>
    <lineage>
        <taxon>Eukaryota</taxon>
        <taxon>Fungi</taxon>
        <taxon>Dikarya</taxon>
        <taxon>Ascomycota</taxon>
        <taxon>Pezizomycotina</taxon>
        <taxon>Eurotiomycetes</taxon>
        <taxon>Eurotiomycetidae</taxon>
        <taxon>Onygenales</taxon>
        <taxon>Arthrodermataceae</taxon>
        <taxon>Microsporum</taxon>
    </lineage>
</organism>
<proteinExistence type="predicted"/>
<dbReference type="HOGENOM" id="CLU_1749177_0_0_1"/>
<sequence length="149" mass="16254">MFNVGLIRCSRAGRLSTTCYRGYSGSHDYPGNFLEAGLFALPAPGARSRAKLKAARGFTVLDQDTSAPVIGTIVNPGAAPDSPSHWYKVLMGLLVAHGFADSKTDSTLTCGSKLLRPTWIYQFLSSKETHRKISTWFKIYHVISWGLSG</sequence>
<evidence type="ECO:0000313" key="2">
    <source>
        <dbReference type="Proteomes" id="UP000002035"/>
    </source>
</evidence>
<accession>C5FGT3</accession>
<dbReference type="RefSeq" id="XP_002849853.1">
    <property type="nucleotide sequence ID" value="XM_002849807.1"/>
</dbReference>
<dbReference type="VEuPathDB" id="FungiDB:MCYG_02787"/>
<dbReference type="Proteomes" id="UP000002035">
    <property type="component" value="Unassembled WGS sequence"/>
</dbReference>